<evidence type="ECO:0000313" key="2">
    <source>
        <dbReference type="EMBL" id="CAA6800133.1"/>
    </source>
</evidence>
<feature type="signal peptide" evidence="1">
    <location>
        <begin position="1"/>
        <end position="19"/>
    </location>
</feature>
<sequence length="136" mass="15831">MKRISMILILLASFLYSHCQIPCGIYDDNAKVKEMLQDVATIKKALNSISELSKKKDAQSYNQLIRWVNNKEAHSQNIIATISDYFLTQRVKESQKDYVQRLKEHHKVIIDAMKTKQNSDMKYANELEKSILKLVK</sequence>
<feature type="chain" id="PRO_5028133340" evidence="1">
    <location>
        <begin position="20"/>
        <end position="136"/>
    </location>
</feature>
<name>A0A6S6S1V4_9BACT</name>
<organism evidence="2">
    <name type="scientific">uncultured Campylobacterales bacterium</name>
    <dbReference type="NCBI Taxonomy" id="352960"/>
    <lineage>
        <taxon>Bacteria</taxon>
        <taxon>Pseudomonadati</taxon>
        <taxon>Campylobacterota</taxon>
        <taxon>Epsilonproteobacteria</taxon>
        <taxon>Campylobacterales</taxon>
        <taxon>environmental samples</taxon>
    </lineage>
</organism>
<dbReference type="EMBL" id="CACVAW010000002">
    <property type="protein sequence ID" value="CAA6800133.1"/>
    <property type="molecule type" value="Genomic_DNA"/>
</dbReference>
<gene>
    <name evidence="2" type="ORF">HELGO_WM10649</name>
</gene>
<reference evidence="2" key="1">
    <citation type="submission" date="2020-01" db="EMBL/GenBank/DDBJ databases">
        <authorList>
            <person name="Meier V. D."/>
            <person name="Meier V D."/>
        </authorList>
    </citation>
    <scope>NUCLEOTIDE SEQUENCE</scope>
    <source>
        <strain evidence="2">HLG_WM_MAG_12</strain>
    </source>
</reference>
<dbReference type="InterPro" id="IPR036502">
    <property type="entry name" value="NiSOD_sf"/>
</dbReference>
<protein>
    <submittedName>
        <fullName evidence="2">Superoxide dismutase</fullName>
    </submittedName>
</protein>
<dbReference type="GO" id="GO:0004784">
    <property type="term" value="F:superoxide dismutase activity"/>
    <property type="evidence" value="ECO:0007669"/>
    <property type="project" value="InterPro"/>
</dbReference>
<dbReference type="SUPFAM" id="SSF109770">
    <property type="entry name" value="Nickel-containing superoxide dismutase, NiSOD"/>
    <property type="match status" value="1"/>
</dbReference>
<keyword evidence="1" id="KW-0732">Signal</keyword>
<dbReference type="InterPro" id="IPR014123">
    <property type="entry name" value="Superoxide_dismutase_Ni-type"/>
</dbReference>
<proteinExistence type="predicted"/>
<dbReference type="AlphaFoldDB" id="A0A6S6S1V4"/>
<dbReference type="GO" id="GO:0016151">
    <property type="term" value="F:nickel cation binding"/>
    <property type="evidence" value="ECO:0007669"/>
    <property type="project" value="InterPro"/>
</dbReference>
<evidence type="ECO:0000256" key="1">
    <source>
        <dbReference type="SAM" id="SignalP"/>
    </source>
</evidence>
<accession>A0A6S6S1V4</accession>
<dbReference type="Pfam" id="PF09055">
    <property type="entry name" value="Sod_Ni"/>
    <property type="match status" value="1"/>
</dbReference>
<dbReference type="Gene3D" id="1.20.120.400">
    <property type="entry name" value="Nickel-containing superoxide dismutase"/>
    <property type="match status" value="1"/>
</dbReference>